<dbReference type="InterPro" id="IPR025784">
    <property type="entry name" value="EFM7"/>
</dbReference>
<dbReference type="GO" id="GO:0008757">
    <property type="term" value="F:S-adenosylmethionine-dependent methyltransferase activity"/>
    <property type="evidence" value="ECO:0007669"/>
    <property type="project" value="UniProtKB-ARBA"/>
</dbReference>
<dbReference type="Gene3D" id="3.40.50.150">
    <property type="entry name" value="Vaccinia Virus protein VP39"/>
    <property type="match status" value="1"/>
</dbReference>
<dbReference type="GO" id="GO:0005737">
    <property type="term" value="C:cytoplasm"/>
    <property type="evidence" value="ECO:0007669"/>
    <property type="project" value="TreeGrafter"/>
</dbReference>
<evidence type="ECO:0000313" key="6">
    <source>
        <dbReference type="EMBL" id="CED83049.1"/>
    </source>
</evidence>
<sequence length="258" mass="28486">MSSDSEQDGLDLDGIFVEPPRPASPPPTFSTYSPPEPLQTGPSSISIRLVGSHPLWGQHLWNSARVFTSFVVENAEEFIQGRNVLELGAAGALPGVVAALSGAKKTVITDYPDKALMDNISFNVEANVPLPFRENVHVLGHTWGTEVDSLLACLPEGEKFDTLILSDLVFNHTQHKALLKSCAQTSSLTSRLLVFYTHHRPHFADRDLVFFDLAREDGWECEEIVTEWTGPMFETDPGDEKVRGTVHGWVCKRSSQDS</sequence>
<dbReference type="GO" id="GO:0032259">
    <property type="term" value="P:methylation"/>
    <property type="evidence" value="ECO:0007669"/>
    <property type="project" value="UniProtKB-KW"/>
</dbReference>
<feature type="region of interest" description="Disordered" evidence="5">
    <location>
        <begin position="1"/>
        <end position="40"/>
    </location>
</feature>
<name>A0A0F7SQS4_PHARH</name>
<dbReference type="InterPro" id="IPR019410">
    <property type="entry name" value="Methyltransf_16"/>
</dbReference>
<keyword evidence="2 6" id="KW-0489">Methyltransferase</keyword>
<dbReference type="Pfam" id="PF10294">
    <property type="entry name" value="Methyltransf_16"/>
    <property type="match status" value="1"/>
</dbReference>
<protein>
    <submittedName>
        <fullName evidence="6">Predicted methyltransferase</fullName>
    </submittedName>
</protein>
<evidence type="ECO:0000256" key="1">
    <source>
        <dbReference type="ARBA" id="ARBA00022490"/>
    </source>
</evidence>
<accession>A0A0F7SQS4</accession>
<dbReference type="InterPro" id="IPR029063">
    <property type="entry name" value="SAM-dependent_MTases_sf"/>
</dbReference>
<dbReference type="AlphaFoldDB" id="A0A0F7SQS4"/>
<feature type="compositionally biased region" description="Acidic residues" evidence="5">
    <location>
        <begin position="1"/>
        <end position="11"/>
    </location>
</feature>
<dbReference type="PROSITE" id="PS51560">
    <property type="entry name" value="SAM_MT_NNT1"/>
    <property type="match status" value="1"/>
</dbReference>
<evidence type="ECO:0000256" key="2">
    <source>
        <dbReference type="ARBA" id="ARBA00022603"/>
    </source>
</evidence>
<evidence type="ECO:0000256" key="4">
    <source>
        <dbReference type="ARBA" id="ARBA00022691"/>
    </source>
</evidence>
<dbReference type="PANTHER" id="PTHR14614">
    <property type="entry name" value="HEPATOCELLULAR CARCINOMA-ASSOCIATED ANTIGEN"/>
    <property type="match status" value="1"/>
</dbReference>
<dbReference type="SUPFAM" id="SSF53335">
    <property type="entry name" value="S-adenosyl-L-methionine-dependent methyltransferases"/>
    <property type="match status" value="1"/>
</dbReference>
<keyword evidence="3 6" id="KW-0808">Transferase</keyword>
<keyword evidence="4" id="KW-0949">S-adenosyl-L-methionine</keyword>
<proteinExistence type="predicted"/>
<dbReference type="PANTHER" id="PTHR14614:SF10">
    <property type="entry name" value="PROTEIN N-TERMINAL AND LYSINE N-METHYLTRANSFERASE EFM7"/>
    <property type="match status" value="1"/>
</dbReference>
<feature type="compositionally biased region" description="Pro residues" evidence="5">
    <location>
        <begin position="19"/>
        <end position="28"/>
    </location>
</feature>
<dbReference type="CDD" id="cd02440">
    <property type="entry name" value="AdoMet_MTases"/>
    <property type="match status" value="1"/>
</dbReference>
<reference evidence="6" key="1">
    <citation type="submission" date="2014-08" db="EMBL/GenBank/DDBJ databases">
        <authorList>
            <person name="Sharma Rahul"/>
            <person name="Thines Marco"/>
        </authorList>
    </citation>
    <scope>NUCLEOTIDE SEQUENCE</scope>
</reference>
<keyword evidence="1" id="KW-0963">Cytoplasm</keyword>
<dbReference type="EMBL" id="LN483142">
    <property type="protein sequence ID" value="CED83049.1"/>
    <property type="molecule type" value="Genomic_DNA"/>
</dbReference>
<evidence type="ECO:0000256" key="3">
    <source>
        <dbReference type="ARBA" id="ARBA00022679"/>
    </source>
</evidence>
<evidence type="ECO:0000256" key="5">
    <source>
        <dbReference type="SAM" id="MobiDB-lite"/>
    </source>
</evidence>
<organism evidence="6">
    <name type="scientific">Phaffia rhodozyma</name>
    <name type="common">Yeast</name>
    <name type="synonym">Xanthophyllomyces dendrorhous</name>
    <dbReference type="NCBI Taxonomy" id="264483"/>
    <lineage>
        <taxon>Eukaryota</taxon>
        <taxon>Fungi</taxon>
        <taxon>Dikarya</taxon>
        <taxon>Basidiomycota</taxon>
        <taxon>Agaricomycotina</taxon>
        <taxon>Tremellomycetes</taxon>
        <taxon>Cystofilobasidiales</taxon>
        <taxon>Mrakiaceae</taxon>
        <taxon>Phaffia</taxon>
    </lineage>
</organism>